<dbReference type="EMBL" id="LVWE01000057">
    <property type="protein sequence ID" value="OAD42946.1"/>
    <property type="molecule type" value="Genomic_DNA"/>
</dbReference>
<name>A0A176T692_9FLAO</name>
<evidence type="ECO:0000256" key="1">
    <source>
        <dbReference type="SAM" id="Phobius"/>
    </source>
</evidence>
<feature type="transmembrane region" description="Helical" evidence="1">
    <location>
        <begin position="39"/>
        <end position="61"/>
    </location>
</feature>
<dbReference type="RefSeq" id="WP_068451354.1">
    <property type="nucleotide sequence ID" value="NZ_CP150660.1"/>
</dbReference>
<dbReference type="STRING" id="1333662.LPB303_13800"/>
<proteinExistence type="predicted"/>
<keyword evidence="3" id="KW-1185">Reference proteome</keyword>
<feature type="transmembrane region" description="Helical" evidence="1">
    <location>
        <begin position="67"/>
        <end position="88"/>
    </location>
</feature>
<organism evidence="2 3">
    <name type="scientific">Polaribacter atrinae</name>
    <dbReference type="NCBI Taxonomy" id="1333662"/>
    <lineage>
        <taxon>Bacteria</taxon>
        <taxon>Pseudomonadati</taxon>
        <taxon>Bacteroidota</taxon>
        <taxon>Flavobacteriia</taxon>
        <taxon>Flavobacteriales</taxon>
        <taxon>Flavobacteriaceae</taxon>
    </lineage>
</organism>
<comment type="caution">
    <text evidence="2">The sequence shown here is derived from an EMBL/GenBank/DDBJ whole genome shotgun (WGS) entry which is preliminary data.</text>
</comment>
<keyword evidence="1" id="KW-0472">Membrane</keyword>
<evidence type="ECO:0000313" key="3">
    <source>
        <dbReference type="Proteomes" id="UP000076923"/>
    </source>
</evidence>
<reference evidence="2 3" key="1">
    <citation type="submission" date="2016-02" db="EMBL/GenBank/DDBJ databases">
        <title>Draft genome sequence of Polaribacter atrinae KACC17473.</title>
        <authorList>
            <person name="Shin S.-K."/>
            <person name="Yi H."/>
        </authorList>
    </citation>
    <scope>NUCLEOTIDE SEQUENCE [LARGE SCALE GENOMIC DNA]</scope>
    <source>
        <strain evidence="2 3">KACC 17473</strain>
    </source>
</reference>
<keyword evidence="1" id="KW-1133">Transmembrane helix</keyword>
<accession>A0A176T692</accession>
<feature type="transmembrane region" description="Helical" evidence="1">
    <location>
        <begin position="6"/>
        <end position="23"/>
    </location>
</feature>
<gene>
    <name evidence="2" type="ORF">LPB303_13800</name>
</gene>
<dbReference type="AlphaFoldDB" id="A0A176T692"/>
<sequence length="274" mass="31956">MKKIAIFLNTFTDAVILLVYKIKKIKEKYLLLFKKQKSLFVLIPLIIFLIYYLLSSIYELYTTKSTFIIKVLLWAMIPVLVFSILAYLKIVLELSFSSVFKSNKSKFRDEIDEIQNAEKSTDIDEIKVEKKEELISLKDSSIESQMSSELQKQEFYNFFPKDIFNLKIEKLLIENGVIEINGKWIKGGFLPKKNQIYVLLTKFHLLGLVNLNKRGNKKKIIVLSQVYFDEILDESDFGKIFNNSTDSSIDKSHDPFKSVFAKLVFLNTIEIENL</sequence>
<protein>
    <submittedName>
        <fullName evidence="2">Uncharacterized protein</fullName>
    </submittedName>
</protein>
<evidence type="ECO:0000313" key="2">
    <source>
        <dbReference type="EMBL" id="OAD42946.1"/>
    </source>
</evidence>
<keyword evidence="1" id="KW-0812">Transmembrane</keyword>
<dbReference type="Proteomes" id="UP000076923">
    <property type="component" value="Unassembled WGS sequence"/>
</dbReference>